<dbReference type="GeneID" id="98148933"/>
<protein>
    <recommendedName>
        <fullName evidence="3">DUF7136 domain-containing protein</fullName>
    </recommendedName>
</protein>
<evidence type="ECO:0000256" key="1">
    <source>
        <dbReference type="SAM" id="MobiDB-lite"/>
    </source>
</evidence>
<dbReference type="RefSeq" id="XP_070881615.1">
    <property type="nucleotide sequence ID" value="XM_071033861.1"/>
</dbReference>
<feature type="signal peptide" evidence="2">
    <location>
        <begin position="1"/>
        <end position="20"/>
    </location>
</feature>
<evidence type="ECO:0000259" key="3">
    <source>
        <dbReference type="Pfam" id="PF23584"/>
    </source>
</evidence>
<dbReference type="InterPro" id="IPR055560">
    <property type="entry name" value="DUF7136"/>
</dbReference>
<keyword evidence="2" id="KW-0732">Signal</keyword>
<dbReference type="Proteomes" id="UP001610432">
    <property type="component" value="Unassembled WGS sequence"/>
</dbReference>
<feature type="region of interest" description="Disordered" evidence="1">
    <location>
        <begin position="268"/>
        <end position="301"/>
    </location>
</feature>
<evidence type="ECO:0000313" key="4">
    <source>
        <dbReference type="EMBL" id="KAL2862636.1"/>
    </source>
</evidence>
<proteinExistence type="predicted"/>
<sequence>MQIPLTHAASFALAITLATADLSPPQTIEVDVLWPTGSVSTSQFRDIPLIFAVQNAEAAYSYEWFIEHRLYNASVWAAAGNDSAAIAQIERGSWPEDIDWVDSGLPAWSYNGNPPFNYYYNGDVAVAAAEWLTIYPLDPGDYVILWLYSTENCAEEDILMVAWGTHSFTVDEEGVAGLEVMLDACPEYSGGWTIRDTRDDGCPFVLEQGVSDPDPCRARLQNRQQVECLEDYYRLSSDDTSRNETEACRAAFEVATWPVLTDTYDTTGMFDEDGHAIDSGSGSGSGSGSDDEEGGSDEDVGTSYHVDMSVLGLAATMVMWVAWCL</sequence>
<keyword evidence="5" id="KW-1185">Reference proteome</keyword>
<dbReference type="Pfam" id="PF23584">
    <property type="entry name" value="DUF7136"/>
    <property type="match status" value="1"/>
</dbReference>
<name>A0ABR4LDL8_9EURO</name>
<organism evidence="4 5">
    <name type="scientific">Aspergillus lucknowensis</name>
    <dbReference type="NCBI Taxonomy" id="176173"/>
    <lineage>
        <taxon>Eukaryota</taxon>
        <taxon>Fungi</taxon>
        <taxon>Dikarya</taxon>
        <taxon>Ascomycota</taxon>
        <taxon>Pezizomycotina</taxon>
        <taxon>Eurotiomycetes</taxon>
        <taxon>Eurotiomycetidae</taxon>
        <taxon>Eurotiales</taxon>
        <taxon>Aspergillaceae</taxon>
        <taxon>Aspergillus</taxon>
        <taxon>Aspergillus subgen. Nidulantes</taxon>
    </lineage>
</organism>
<gene>
    <name evidence="4" type="ORF">BJX67DRAFT_385443</name>
</gene>
<reference evidence="4 5" key="1">
    <citation type="submission" date="2024-07" db="EMBL/GenBank/DDBJ databases">
        <title>Section-level genome sequencing and comparative genomics of Aspergillus sections Usti and Cavernicolus.</title>
        <authorList>
            <consortium name="Lawrence Berkeley National Laboratory"/>
            <person name="Nybo J.L."/>
            <person name="Vesth T.C."/>
            <person name="Theobald S."/>
            <person name="Frisvad J.C."/>
            <person name="Larsen T.O."/>
            <person name="Kjaerboelling I."/>
            <person name="Rothschild-Mancinelli K."/>
            <person name="Lyhne E.K."/>
            <person name="Kogle M.E."/>
            <person name="Barry K."/>
            <person name="Clum A."/>
            <person name="Na H."/>
            <person name="Ledsgaard L."/>
            <person name="Lin J."/>
            <person name="Lipzen A."/>
            <person name="Kuo A."/>
            <person name="Riley R."/>
            <person name="Mondo S."/>
            <person name="Labutti K."/>
            <person name="Haridas S."/>
            <person name="Pangalinan J."/>
            <person name="Salamov A.A."/>
            <person name="Simmons B.A."/>
            <person name="Magnuson J.K."/>
            <person name="Chen J."/>
            <person name="Drula E."/>
            <person name="Henrissat B."/>
            <person name="Wiebenga A."/>
            <person name="Lubbers R.J."/>
            <person name="Gomes A.C."/>
            <person name="Macurrencykelacurrency M.R."/>
            <person name="Stajich J."/>
            <person name="Grigoriev I.V."/>
            <person name="Mortensen U.H."/>
            <person name="De Vries R.P."/>
            <person name="Baker S.E."/>
            <person name="Andersen M.R."/>
        </authorList>
    </citation>
    <scope>NUCLEOTIDE SEQUENCE [LARGE SCALE GENOMIC DNA]</scope>
    <source>
        <strain evidence="4 5">CBS 449.75</strain>
    </source>
</reference>
<evidence type="ECO:0000313" key="5">
    <source>
        <dbReference type="Proteomes" id="UP001610432"/>
    </source>
</evidence>
<accession>A0ABR4LDL8</accession>
<dbReference type="EMBL" id="JBFXLQ010000064">
    <property type="protein sequence ID" value="KAL2862636.1"/>
    <property type="molecule type" value="Genomic_DNA"/>
</dbReference>
<feature type="chain" id="PRO_5045791901" description="DUF7136 domain-containing protein" evidence="2">
    <location>
        <begin position="21"/>
        <end position="325"/>
    </location>
</feature>
<feature type="domain" description="DUF7136" evidence="3">
    <location>
        <begin position="25"/>
        <end position="220"/>
    </location>
</feature>
<feature type="compositionally biased region" description="Acidic residues" evidence="1">
    <location>
        <begin position="289"/>
        <end position="300"/>
    </location>
</feature>
<evidence type="ECO:0000256" key="2">
    <source>
        <dbReference type="SAM" id="SignalP"/>
    </source>
</evidence>
<comment type="caution">
    <text evidence="4">The sequence shown here is derived from an EMBL/GenBank/DDBJ whole genome shotgun (WGS) entry which is preliminary data.</text>
</comment>